<comment type="caution">
    <text evidence="1">The sequence shown here is derived from an EMBL/GenBank/DDBJ whole genome shotgun (WGS) entry which is preliminary data.</text>
</comment>
<reference evidence="1 2" key="1">
    <citation type="journal article" date="2019" name="Int. J. Syst. Evol. Microbiol.">
        <title>The Global Catalogue of Microorganisms (GCM) 10K type strain sequencing project: providing services to taxonomists for standard genome sequencing and annotation.</title>
        <authorList>
            <consortium name="The Broad Institute Genomics Platform"/>
            <consortium name="The Broad Institute Genome Sequencing Center for Infectious Disease"/>
            <person name="Wu L."/>
            <person name="Ma J."/>
        </authorList>
    </citation>
    <scope>NUCLEOTIDE SEQUENCE [LARGE SCALE GENOMIC DNA]</scope>
    <source>
        <strain evidence="1 2">JCM 15478</strain>
    </source>
</reference>
<proteinExistence type="predicted"/>
<keyword evidence="2" id="KW-1185">Reference proteome</keyword>
<dbReference type="Proteomes" id="UP001500016">
    <property type="component" value="Unassembled WGS sequence"/>
</dbReference>
<evidence type="ECO:0000313" key="1">
    <source>
        <dbReference type="EMBL" id="GAA2086323.1"/>
    </source>
</evidence>
<name>A0ABN2WAR3_9ACTN</name>
<protein>
    <submittedName>
        <fullName evidence="1">Uncharacterized protein</fullName>
    </submittedName>
</protein>
<gene>
    <name evidence="1" type="ORF">GCM10009801_48690</name>
</gene>
<evidence type="ECO:0000313" key="2">
    <source>
        <dbReference type="Proteomes" id="UP001500016"/>
    </source>
</evidence>
<accession>A0ABN2WAR3</accession>
<dbReference type="EMBL" id="BAAAPE010000013">
    <property type="protein sequence ID" value="GAA2086323.1"/>
    <property type="molecule type" value="Genomic_DNA"/>
</dbReference>
<sequence length="81" mass="8762">MSGSGDLIPSASAWAVERFGRQAGALTRAIPVQLARAHVVHLTADPENGIHAIHWGQARLEPDRTFTWPYSEPLPLAPPEA</sequence>
<organism evidence="1 2">
    <name type="scientific">Streptomyces albiaxialis</name>
    <dbReference type="NCBI Taxonomy" id="329523"/>
    <lineage>
        <taxon>Bacteria</taxon>
        <taxon>Bacillati</taxon>
        <taxon>Actinomycetota</taxon>
        <taxon>Actinomycetes</taxon>
        <taxon>Kitasatosporales</taxon>
        <taxon>Streptomycetaceae</taxon>
        <taxon>Streptomyces</taxon>
    </lineage>
</organism>